<dbReference type="SMART" id="SM00027">
    <property type="entry name" value="EH"/>
    <property type="match status" value="1"/>
</dbReference>
<gene>
    <name evidence="2" type="ORF">AFUS01_LOCUS4868</name>
</gene>
<reference evidence="2" key="1">
    <citation type="submission" date="2021-06" db="EMBL/GenBank/DDBJ databases">
        <authorList>
            <person name="Hodson N. C."/>
            <person name="Mongue J. A."/>
            <person name="Jaron S. K."/>
        </authorList>
    </citation>
    <scope>NUCLEOTIDE SEQUENCE</scope>
</reference>
<dbReference type="InterPro" id="IPR039656">
    <property type="entry name" value="SYNRG"/>
</dbReference>
<sequence length="930" mass="101863">MLRNGLEFKFPQWIVNSKLRPREYQDLYEEVKGEDGTPCPEKVSNLLVTSGVRREYLSYIWASANRVTPGVLSEEEFFVVLALVALAQRGAANLNVTMLDKISEPPIPIFSRPGPVYNGQSNLSTQVHKMNVANNVNQDSHSNNAFISQKTFLTQPQISQESTDDEFSDFQSAPAFSQANQVKPILGPGVPGIGLGSPLHLAGTMQYGESGVRSPLVNPGKPVGRGGNKESVVGCRLANYDLGFPTASPRISQQQQRNTPVIQPQVTASSFNVGFPQRPPTSGDNLLIGEEDRYSALRGLTDFVASEPSIFDMADTQNAGCSVQHKILLVSDDVLEVVKTETADSSLDFGEFKSFSSEKEYTAQAPSNGLTNSMNKFTAQKPSNFGFMNPGSMFDSKSVANRRETTFHSHDLQGLGVLVPQPQGQQVSSFSDGEFGDFVSFNSISVTATEPIPASTSPKLIVKPEINKKSSTVSSSGKSKKPPHVVGKVNITRIAKASNILTDSPTFPKPDVNQVTTINDRSLFYEASSVLKDPASFGIDVEDFDFGLCKSPAENSTCDPTKKIDTLEFGAPLKTTLIGNSSDFDDFGDFAAVQHVPTIESSSKNNSLDLLSYSNKSHCPAETQSLASLDLGSYLESSDGKSCGENEASPDPSDGIGFGSYLKDELGDTVPDTICSTMLAEKCFALNVSETEVQPSPMEADKYKCFKEEIENERDRCTIEWSRCLVSCLNLLSNAHSILNSVSSSEVVREIVSTEKGCTYVLNLMEVYLVSCRINQSWKKLGGGMKIKQLNEDITATWESLTPFFLGTPVMENISQVDDWKQNDCSYGDNFKVCGVCLVSSNEEDHETLLDYGGKYYHSSCANLWDFFALWIQQFCYYSNPLSDNASIAKLFKIFITVNYGNFKEISCETLIDTTLLPKYYEIGILKTIS</sequence>
<dbReference type="Pfam" id="PF25999">
    <property type="entry name" value="SYNRG_C"/>
    <property type="match status" value="1"/>
</dbReference>
<dbReference type="OrthoDB" id="524326at2759"/>
<dbReference type="GO" id="GO:0030130">
    <property type="term" value="C:clathrin coat of trans-Golgi network vesicle"/>
    <property type="evidence" value="ECO:0007669"/>
    <property type="project" value="TreeGrafter"/>
</dbReference>
<evidence type="ECO:0000313" key="3">
    <source>
        <dbReference type="Proteomes" id="UP000708208"/>
    </source>
</evidence>
<evidence type="ECO:0000313" key="2">
    <source>
        <dbReference type="EMBL" id="CAG7709884.1"/>
    </source>
</evidence>
<protein>
    <recommendedName>
        <fullName evidence="1">EH domain-containing protein</fullName>
    </recommendedName>
</protein>
<name>A0A8J2JAP2_9HEXA</name>
<dbReference type="InterPro" id="IPR000261">
    <property type="entry name" value="EH_dom"/>
</dbReference>
<keyword evidence="3" id="KW-1185">Reference proteome</keyword>
<organism evidence="2 3">
    <name type="scientific">Allacma fusca</name>
    <dbReference type="NCBI Taxonomy" id="39272"/>
    <lineage>
        <taxon>Eukaryota</taxon>
        <taxon>Metazoa</taxon>
        <taxon>Ecdysozoa</taxon>
        <taxon>Arthropoda</taxon>
        <taxon>Hexapoda</taxon>
        <taxon>Collembola</taxon>
        <taxon>Symphypleona</taxon>
        <taxon>Sminthuridae</taxon>
        <taxon>Allacma</taxon>
    </lineage>
</organism>
<dbReference type="EMBL" id="CAJVCH010030715">
    <property type="protein sequence ID" value="CAG7709884.1"/>
    <property type="molecule type" value="Genomic_DNA"/>
</dbReference>
<dbReference type="Proteomes" id="UP000708208">
    <property type="component" value="Unassembled WGS sequence"/>
</dbReference>
<evidence type="ECO:0000259" key="1">
    <source>
        <dbReference type="PROSITE" id="PS50031"/>
    </source>
</evidence>
<dbReference type="PANTHER" id="PTHR15463">
    <property type="entry name" value="AP1 GAMMA SUBUNIT BINDING PROTEIN 1"/>
    <property type="match status" value="1"/>
</dbReference>
<dbReference type="PANTHER" id="PTHR15463:SF2">
    <property type="entry name" value="SYNERGIN GAMMA"/>
    <property type="match status" value="1"/>
</dbReference>
<accession>A0A8J2JAP2</accession>
<dbReference type="PROSITE" id="PS50031">
    <property type="entry name" value="EH"/>
    <property type="match status" value="1"/>
</dbReference>
<comment type="caution">
    <text evidence="2">The sequence shown here is derived from an EMBL/GenBank/DDBJ whole genome shotgun (WGS) entry which is preliminary data.</text>
</comment>
<feature type="domain" description="EH" evidence="1">
    <location>
        <begin position="20"/>
        <end position="108"/>
    </location>
</feature>
<dbReference type="InterPro" id="IPR059024">
    <property type="entry name" value="SYNRG_C"/>
</dbReference>
<proteinExistence type="predicted"/>
<dbReference type="AlphaFoldDB" id="A0A8J2JAP2"/>